<dbReference type="InterPro" id="IPR036249">
    <property type="entry name" value="Thioredoxin-like_sf"/>
</dbReference>
<keyword evidence="8" id="KW-1185">Reference proteome</keyword>
<evidence type="ECO:0000256" key="5">
    <source>
        <dbReference type="SAM" id="SignalP"/>
    </source>
</evidence>
<dbReference type="GO" id="GO:0030313">
    <property type="term" value="C:cell envelope"/>
    <property type="evidence" value="ECO:0007669"/>
    <property type="project" value="UniProtKB-SubCell"/>
</dbReference>
<dbReference type="Proteomes" id="UP000468388">
    <property type="component" value="Unassembled WGS sequence"/>
</dbReference>
<gene>
    <name evidence="7" type="ORF">GO495_07315</name>
</gene>
<dbReference type="InterPro" id="IPR013740">
    <property type="entry name" value="Redoxin"/>
</dbReference>
<evidence type="ECO:0000256" key="1">
    <source>
        <dbReference type="ARBA" id="ARBA00004196"/>
    </source>
</evidence>
<reference evidence="7 8" key="1">
    <citation type="submission" date="2019-12" db="EMBL/GenBank/DDBJ databases">
        <title>The draft genomic sequence of strain Chitinophaga oryziterrae JCM 16595.</title>
        <authorList>
            <person name="Zhang X."/>
        </authorList>
    </citation>
    <scope>NUCLEOTIDE SEQUENCE [LARGE SCALE GENOMIC DNA]</scope>
    <source>
        <strain evidence="7 8">JCM 16595</strain>
    </source>
</reference>
<dbReference type="Gene3D" id="3.40.30.10">
    <property type="entry name" value="Glutaredoxin"/>
    <property type="match status" value="1"/>
</dbReference>
<keyword evidence="4" id="KW-0676">Redox-active center</keyword>
<dbReference type="RefSeq" id="WP_157299019.1">
    <property type="nucleotide sequence ID" value="NZ_BAAAZB010000005.1"/>
</dbReference>
<accession>A0A6N8J7Y3</accession>
<dbReference type="CDD" id="cd02966">
    <property type="entry name" value="TlpA_like_family"/>
    <property type="match status" value="1"/>
</dbReference>
<evidence type="ECO:0000259" key="6">
    <source>
        <dbReference type="PROSITE" id="PS51352"/>
    </source>
</evidence>
<dbReference type="Pfam" id="PF08534">
    <property type="entry name" value="Redoxin"/>
    <property type="match status" value="1"/>
</dbReference>
<dbReference type="PANTHER" id="PTHR42852">
    <property type="entry name" value="THIOL:DISULFIDE INTERCHANGE PROTEIN DSBE"/>
    <property type="match status" value="1"/>
</dbReference>
<dbReference type="EMBL" id="WRXO01000001">
    <property type="protein sequence ID" value="MVT40386.1"/>
    <property type="molecule type" value="Genomic_DNA"/>
</dbReference>
<evidence type="ECO:0000256" key="4">
    <source>
        <dbReference type="ARBA" id="ARBA00023284"/>
    </source>
</evidence>
<evidence type="ECO:0000256" key="3">
    <source>
        <dbReference type="ARBA" id="ARBA00023157"/>
    </source>
</evidence>
<sequence length="168" mass="19255">MKRILFPVLLSFITIATFAQTGFYTAIGNKVPSFSFEKEKGKKVNISDYKGKLVWINFFATWCPPCNAELPEAQKKVWDKHKDNPKFAFFVFGREEGWEKLIPFKAKKGFTFPILPDLDRSIFSKFATDGIPRNVLIDASGKIIYQSTGYSPEEFDKLVALIDQQLKK</sequence>
<dbReference type="SUPFAM" id="SSF52833">
    <property type="entry name" value="Thioredoxin-like"/>
    <property type="match status" value="1"/>
</dbReference>
<name>A0A6N8J7Y3_9BACT</name>
<proteinExistence type="predicted"/>
<dbReference type="PROSITE" id="PS51352">
    <property type="entry name" value="THIOREDOXIN_2"/>
    <property type="match status" value="1"/>
</dbReference>
<comment type="subcellular location">
    <subcellularLocation>
        <location evidence="1">Cell envelope</location>
    </subcellularLocation>
</comment>
<comment type="caution">
    <text evidence="7">The sequence shown here is derived from an EMBL/GenBank/DDBJ whole genome shotgun (WGS) entry which is preliminary data.</text>
</comment>
<organism evidence="7 8">
    <name type="scientific">Chitinophaga oryziterrae</name>
    <dbReference type="NCBI Taxonomy" id="1031224"/>
    <lineage>
        <taxon>Bacteria</taxon>
        <taxon>Pseudomonadati</taxon>
        <taxon>Bacteroidota</taxon>
        <taxon>Chitinophagia</taxon>
        <taxon>Chitinophagales</taxon>
        <taxon>Chitinophagaceae</taxon>
        <taxon>Chitinophaga</taxon>
    </lineage>
</organism>
<evidence type="ECO:0000313" key="8">
    <source>
        <dbReference type="Proteomes" id="UP000468388"/>
    </source>
</evidence>
<dbReference type="GO" id="GO:0017004">
    <property type="term" value="P:cytochrome complex assembly"/>
    <property type="evidence" value="ECO:0007669"/>
    <property type="project" value="UniProtKB-KW"/>
</dbReference>
<evidence type="ECO:0000256" key="2">
    <source>
        <dbReference type="ARBA" id="ARBA00022748"/>
    </source>
</evidence>
<evidence type="ECO:0000313" key="7">
    <source>
        <dbReference type="EMBL" id="MVT40386.1"/>
    </source>
</evidence>
<feature type="domain" description="Thioredoxin" evidence="6">
    <location>
        <begin position="25"/>
        <end position="167"/>
    </location>
</feature>
<keyword evidence="5" id="KW-0732">Signal</keyword>
<dbReference type="AlphaFoldDB" id="A0A6N8J7Y3"/>
<feature type="signal peptide" evidence="5">
    <location>
        <begin position="1"/>
        <end position="19"/>
    </location>
</feature>
<keyword evidence="2" id="KW-0201">Cytochrome c-type biogenesis</keyword>
<feature type="chain" id="PRO_5027014710" evidence="5">
    <location>
        <begin position="20"/>
        <end position="168"/>
    </location>
</feature>
<keyword evidence="3" id="KW-1015">Disulfide bond</keyword>
<dbReference type="PANTHER" id="PTHR42852:SF6">
    <property type="entry name" value="THIOL:DISULFIDE INTERCHANGE PROTEIN DSBE"/>
    <property type="match status" value="1"/>
</dbReference>
<dbReference type="OrthoDB" id="9815205at2"/>
<dbReference type="InterPro" id="IPR050553">
    <property type="entry name" value="Thioredoxin_ResA/DsbE_sf"/>
</dbReference>
<protein>
    <submittedName>
        <fullName evidence="7">Redoxin domain-containing protein</fullName>
    </submittedName>
</protein>
<dbReference type="GO" id="GO:0016491">
    <property type="term" value="F:oxidoreductase activity"/>
    <property type="evidence" value="ECO:0007669"/>
    <property type="project" value="InterPro"/>
</dbReference>
<dbReference type="InterPro" id="IPR013766">
    <property type="entry name" value="Thioredoxin_domain"/>
</dbReference>